<dbReference type="InterPro" id="IPR000843">
    <property type="entry name" value="HTH_LacI"/>
</dbReference>
<keyword evidence="6" id="KW-1185">Reference proteome</keyword>
<dbReference type="InterPro" id="IPR010982">
    <property type="entry name" value="Lambda_DNA-bd_dom_sf"/>
</dbReference>
<reference evidence="5 6" key="1">
    <citation type="submission" date="2021-01" db="EMBL/GenBank/DDBJ databases">
        <title>Whole genome shotgun sequence of Actinoplanes humidus NBRC 14915.</title>
        <authorList>
            <person name="Komaki H."/>
            <person name="Tamura T."/>
        </authorList>
    </citation>
    <scope>NUCLEOTIDE SEQUENCE [LARGE SCALE GENOMIC DNA]</scope>
    <source>
        <strain evidence="5 6">NBRC 14915</strain>
    </source>
</reference>
<organism evidence="5 6">
    <name type="scientific">Winogradskya humida</name>
    <dbReference type="NCBI Taxonomy" id="113566"/>
    <lineage>
        <taxon>Bacteria</taxon>
        <taxon>Bacillati</taxon>
        <taxon>Actinomycetota</taxon>
        <taxon>Actinomycetes</taxon>
        <taxon>Micromonosporales</taxon>
        <taxon>Micromonosporaceae</taxon>
        <taxon>Winogradskya</taxon>
    </lineage>
</organism>
<accession>A0ABQ3ZY62</accession>
<dbReference type="SUPFAM" id="SSF47413">
    <property type="entry name" value="lambda repressor-like DNA-binding domains"/>
    <property type="match status" value="1"/>
</dbReference>
<dbReference type="EMBL" id="BOMN01000092">
    <property type="protein sequence ID" value="GIE23533.1"/>
    <property type="molecule type" value="Genomic_DNA"/>
</dbReference>
<dbReference type="SMART" id="SM00354">
    <property type="entry name" value="HTH_LACI"/>
    <property type="match status" value="1"/>
</dbReference>
<gene>
    <name evidence="5" type="ORF">Ahu01nite_066350</name>
</gene>
<keyword evidence="3" id="KW-0804">Transcription</keyword>
<dbReference type="PANTHER" id="PTHR30146:SF109">
    <property type="entry name" value="HTH-TYPE TRANSCRIPTIONAL REGULATOR GALS"/>
    <property type="match status" value="1"/>
</dbReference>
<dbReference type="PROSITE" id="PS50932">
    <property type="entry name" value="HTH_LACI_2"/>
    <property type="match status" value="1"/>
</dbReference>
<dbReference type="Gene3D" id="3.40.50.2300">
    <property type="match status" value="2"/>
</dbReference>
<protein>
    <submittedName>
        <fullName evidence="5">LacI family transcriptional regulator</fullName>
    </submittedName>
</protein>
<evidence type="ECO:0000313" key="5">
    <source>
        <dbReference type="EMBL" id="GIE23533.1"/>
    </source>
</evidence>
<evidence type="ECO:0000259" key="4">
    <source>
        <dbReference type="PROSITE" id="PS50932"/>
    </source>
</evidence>
<feature type="domain" description="HTH lacI-type" evidence="4">
    <location>
        <begin position="2"/>
        <end position="56"/>
    </location>
</feature>
<dbReference type="SUPFAM" id="SSF53822">
    <property type="entry name" value="Periplasmic binding protein-like I"/>
    <property type="match status" value="1"/>
</dbReference>
<dbReference type="CDD" id="cd06267">
    <property type="entry name" value="PBP1_LacI_sugar_binding-like"/>
    <property type="match status" value="1"/>
</dbReference>
<dbReference type="InterPro" id="IPR046335">
    <property type="entry name" value="LacI/GalR-like_sensor"/>
</dbReference>
<dbReference type="Gene3D" id="1.10.260.40">
    <property type="entry name" value="lambda repressor-like DNA-binding domains"/>
    <property type="match status" value="1"/>
</dbReference>
<name>A0ABQ3ZY62_9ACTN</name>
<sequence>MATMRDVAARAGVSAKTVSRVFNDDPHVLPETRAHVEQVMRELNYVPNILATTFRSGKSSAIGVAVPDVVDPYFAAIAGAVDDVAARRDTATLLTNLGNDPARERDILESLLSRRLAGLVVAPIGTDHSWLKRWKDSTPVVFVDRAPIGLSADTFADNDEAGGYLATRHLIEHGHRRIAYVGDMIHLSTEINRLAGYRRALAEAGITPDDTLVSVYVSDRDTTQAAITRLRALQAPPTAIFSANARSSMLLVYVLPEDELAVVGFGDFPMADRLRPTLTVIDQDPGQLGRYAAERVFERVEHPKRRLKRTTILDVTLIERESCKVGHPPA</sequence>
<dbReference type="RefSeq" id="WP_239159321.1">
    <property type="nucleotide sequence ID" value="NZ_BAAATV010000013.1"/>
</dbReference>
<keyword evidence="2" id="KW-0238">DNA-binding</keyword>
<evidence type="ECO:0000256" key="1">
    <source>
        <dbReference type="ARBA" id="ARBA00023015"/>
    </source>
</evidence>
<dbReference type="CDD" id="cd01392">
    <property type="entry name" value="HTH_LacI"/>
    <property type="match status" value="1"/>
</dbReference>
<evidence type="ECO:0000256" key="3">
    <source>
        <dbReference type="ARBA" id="ARBA00023163"/>
    </source>
</evidence>
<dbReference type="Pfam" id="PF00356">
    <property type="entry name" value="LacI"/>
    <property type="match status" value="1"/>
</dbReference>
<dbReference type="Pfam" id="PF13377">
    <property type="entry name" value="Peripla_BP_3"/>
    <property type="match status" value="1"/>
</dbReference>
<dbReference type="Proteomes" id="UP000603200">
    <property type="component" value="Unassembled WGS sequence"/>
</dbReference>
<dbReference type="PANTHER" id="PTHR30146">
    <property type="entry name" value="LACI-RELATED TRANSCRIPTIONAL REPRESSOR"/>
    <property type="match status" value="1"/>
</dbReference>
<comment type="caution">
    <text evidence="5">The sequence shown here is derived from an EMBL/GenBank/DDBJ whole genome shotgun (WGS) entry which is preliminary data.</text>
</comment>
<proteinExistence type="predicted"/>
<dbReference type="InterPro" id="IPR028082">
    <property type="entry name" value="Peripla_BP_I"/>
</dbReference>
<evidence type="ECO:0000256" key="2">
    <source>
        <dbReference type="ARBA" id="ARBA00023125"/>
    </source>
</evidence>
<evidence type="ECO:0000313" key="6">
    <source>
        <dbReference type="Proteomes" id="UP000603200"/>
    </source>
</evidence>
<keyword evidence="1" id="KW-0805">Transcription regulation</keyword>